<dbReference type="PROSITE" id="PS50157">
    <property type="entry name" value="ZINC_FINGER_C2H2_2"/>
    <property type="match status" value="4"/>
</dbReference>
<organism evidence="13 14">
    <name type="scientific">Thamnophis sirtalis</name>
    <dbReference type="NCBI Taxonomy" id="35019"/>
    <lineage>
        <taxon>Eukaryota</taxon>
        <taxon>Metazoa</taxon>
        <taxon>Chordata</taxon>
        <taxon>Craniata</taxon>
        <taxon>Vertebrata</taxon>
        <taxon>Euteleostomi</taxon>
        <taxon>Lepidosauria</taxon>
        <taxon>Squamata</taxon>
        <taxon>Bifurcata</taxon>
        <taxon>Unidentata</taxon>
        <taxon>Episquamata</taxon>
        <taxon>Toxicofera</taxon>
        <taxon>Serpentes</taxon>
        <taxon>Colubroidea</taxon>
        <taxon>Colubridae</taxon>
        <taxon>Natricinae</taxon>
        <taxon>Thamnophis</taxon>
    </lineage>
</organism>
<evidence type="ECO:0000256" key="9">
    <source>
        <dbReference type="ARBA" id="ARBA00023242"/>
    </source>
</evidence>
<keyword evidence="13" id="KW-1185">Reference proteome</keyword>
<dbReference type="GO" id="GO:0003677">
    <property type="term" value="F:DNA binding"/>
    <property type="evidence" value="ECO:0007669"/>
    <property type="project" value="UniProtKB-KW"/>
</dbReference>
<keyword evidence="3" id="KW-0677">Repeat</keyword>
<feature type="domain" description="C2H2-type" evidence="12">
    <location>
        <begin position="158"/>
        <end position="185"/>
    </location>
</feature>
<keyword evidence="5" id="KW-0862">Zinc</keyword>
<dbReference type="InterPro" id="IPR036236">
    <property type="entry name" value="Znf_C2H2_sf"/>
</dbReference>
<protein>
    <submittedName>
        <fullName evidence="14">Oocyte zinc finger protein XlCOF19-like</fullName>
    </submittedName>
</protein>
<feature type="region of interest" description="Disordered" evidence="11">
    <location>
        <begin position="182"/>
        <end position="217"/>
    </location>
</feature>
<evidence type="ECO:0000256" key="7">
    <source>
        <dbReference type="ARBA" id="ARBA00023125"/>
    </source>
</evidence>
<evidence type="ECO:0000256" key="8">
    <source>
        <dbReference type="ARBA" id="ARBA00023163"/>
    </source>
</evidence>
<dbReference type="FunFam" id="3.30.160.60:FF:000100">
    <property type="entry name" value="Zinc finger 45-like"/>
    <property type="match status" value="1"/>
</dbReference>
<evidence type="ECO:0000256" key="4">
    <source>
        <dbReference type="ARBA" id="ARBA00022771"/>
    </source>
</evidence>
<keyword evidence="8" id="KW-0804">Transcription</keyword>
<evidence type="ECO:0000256" key="2">
    <source>
        <dbReference type="ARBA" id="ARBA00022723"/>
    </source>
</evidence>
<dbReference type="AlphaFoldDB" id="A0A6I9Z5E6"/>
<dbReference type="GO" id="GO:0005634">
    <property type="term" value="C:nucleus"/>
    <property type="evidence" value="ECO:0007669"/>
    <property type="project" value="UniProtKB-SubCell"/>
</dbReference>
<evidence type="ECO:0000313" key="13">
    <source>
        <dbReference type="Proteomes" id="UP000504617"/>
    </source>
</evidence>
<dbReference type="GeneID" id="106556619"/>
<dbReference type="PROSITE" id="PS00028">
    <property type="entry name" value="ZINC_FINGER_C2H2_1"/>
    <property type="match status" value="5"/>
</dbReference>
<dbReference type="Gene3D" id="3.30.160.60">
    <property type="entry name" value="Classic Zinc Finger"/>
    <property type="match status" value="5"/>
</dbReference>
<keyword evidence="7" id="KW-0238">DNA-binding</keyword>
<gene>
    <name evidence="14" type="primary">LOC106556619</name>
</gene>
<dbReference type="PANTHER" id="PTHR24377">
    <property type="entry name" value="IP01015P-RELATED"/>
    <property type="match status" value="1"/>
</dbReference>
<dbReference type="OrthoDB" id="654211at2759"/>
<comment type="subcellular location">
    <subcellularLocation>
        <location evidence="1">Nucleus</location>
    </subcellularLocation>
</comment>
<dbReference type="SMART" id="SM00355">
    <property type="entry name" value="ZnF_C2H2"/>
    <property type="match status" value="6"/>
</dbReference>
<dbReference type="Proteomes" id="UP000504617">
    <property type="component" value="Unplaced"/>
</dbReference>
<keyword evidence="6" id="KW-0805">Transcription regulation</keyword>
<keyword evidence="9" id="KW-0539">Nucleus</keyword>
<accession>A0A6I9Z5E6</accession>
<evidence type="ECO:0000256" key="1">
    <source>
        <dbReference type="ARBA" id="ARBA00004123"/>
    </source>
</evidence>
<evidence type="ECO:0000259" key="12">
    <source>
        <dbReference type="PROSITE" id="PS50157"/>
    </source>
</evidence>
<dbReference type="GO" id="GO:0008270">
    <property type="term" value="F:zinc ion binding"/>
    <property type="evidence" value="ECO:0007669"/>
    <property type="project" value="UniProtKB-KW"/>
</dbReference>
<dbReference type="RefSeq" id="XP_013931080.1">
    <property type="nucleotide sequence ID" value="XM_014075605.1"/>
</dbReference>
<dbReference type="SUPFAM" id="SSF57667">
    <property type="entry name" value="beta-beta-alpha zinc fingers"/>
    <property type="match status" value="3"/>
</dbReference>
<evidence type="ECO:0000256" key="3">
    <source>
        <dbReference type="ARBA" id="ARBA00022737"/>
    </source>
</evidence>
<evidence type="ECO:0000256" key="6">
    <source>
        <dbReference type="ARBA" id="ARBA00023015"/>
    </source>
</evidence>
<evidence type="ECO:0000256" key="10">
    <source>
        <dbReference type="PROSITE-ProRule" id="PRU00042"/>
    </source>
</evidence>
<dbReference type="FunFam" id="3.30.160.60:FF:000012">
    <property type="entry name" value="RB-associated KRAB zinc finger protein-like"/>
    <property type="match status" value="1"/>
</dbReference>
<keyword evidence="2" id="KW-0479">Metal-binding</keyword>
<feature type="domain" description="C2H2-type" evidence="12">
    <location>
        <begin position="43"/>
        <end position="70"/>
    </location>
</feature>
<feature type="compositionally biased region" description="Pro residues" evidence="11">
    <location>
        <begin position="185"/>
        <end position="197"/>
    </location>
</feature>
<keyword evidence="4 10" id="KW-0863">Zinc-finger</keyword>
<name>A0A6I9Z5E6_9SAUR</name>
<dbReference type="KEGG" id="tsr:106556619"/>
<evidence type="ECO:0000313" key="14">
    <source>
        <dbReference type="RefSeq" id="XP_013931080.1"/>
    </source>
</evidence>
<evidence type="ECO:0000256" key="5">
    <source>
        <dbReference type="ARBA" id="ARBA00022833"/>
    </source>
</evidence>
<sequence length="217" mass="25452">MVVHQKTHRERPHPFQCLQCNKTFIWKQHLDNHTHTHMGEKPYQCPECEKRFAEKSRLTNHYWIHTGERPYCCGQCDKCIVCIHHLVKHQSSVHQAGAKLYSCCEYGQRFGHAQAFLSHQASHANGKRHQRCTECLKTFTRRKYLLEHQRVHMGENSYACPHCGKHFQYKQSLKQHLHMHWKQLPPTPPGPAMPPSLPVTNPLEKDPLFEANLPSRT</sequence>
<dbReference type="Pfam" id="PF00096">
    <property type="entry name" value="zf-C2H2"/>
    <property type="match status" value="3"/>
</dbReference>
<dbReference type="FunFam" id="3.30.160.60:FF:002716">
    <property type="entry name" value="Zinc finger protein 212"/>
    <property type="match status" value="1"/>
</dbReference>
<evidence type="ECO:0000256" key="11">
    <source>
        <dbReference type="SAM" id="MobiDB-lite"/>
    </source>
</evidence>
<proteinExistence type="predicted"/>
<dbReference type="InterPro" id="IPR050826">
    <property type="entry name" value="Krueppel_C2H2_ZnFinger"/>
</dbReference>
<feature type="domain" description="C2H2-type" evidence="12">
    <location>
        <begin position="15"/>
        <end position="42"/>
    </location>
</feature>
<dbReference type="InterPro" id="IPR013087">
    <property type="entry name" value="Znf_C2H2_type"/>
</dbReference>
<reference evidence="14" key="1">
    <citation type="submission" date="2025-08" db="UniProtKB">
        <authorList>
            <consortium name="RefSeq"/>
        </authorList>
    </citation>
    <scope>IDENTIFICATION</scope>
    <source>
        <tissue evidence="14">Skeletal muscle</tissue>
    </source>
</reference>
<feature type="domain" description="C2H2-type" evidence="12">
    <location>
        <begin position="130"/>
        <end position="157"/>
    </location>
</feature>